<dbReference type="InterPro" id="IPR005471">
    <property type="entry name" value="Tscrpt_reg_IclR_N"/>
</dbReference>
<dbReference type="AlphaFoldDB" id="A0A410FV69"/>
<evidence type="ECO:0000256" key="1">
    <source>
        <dbReference type="ARBA" id="ARBA00023015"/>
    </source>
</evidence>
<dbReference type="InterPro" id="IPR014757">
    <property type="entry name" value="Tscrpt_reg_IclR_C"/>
</dbReference>
<feature type="domain" description="IclR-ED" evidence="5">
    <location>
        <begin position="72"/>
        <end position="254"/>
    </location>
</feature>
<dbReference type="PROSITE" id="PS51078">
    <property type="entry name" value="ICLR_ED"/>
    <property type="match status" value="1"/>
</dbReference>
<evidence type="ECO:0000259" key="4">
    <source>
        <dbReference type="PROSITE" id="PS51077"/>
    </source>
</evidence>
<evidence type="ECO:0000313" key="6">
    <source>
        <dbReference type="EMBL" id="QAA77005.1"/>
    </source>
</evidence>
<dbReference type="InterPro" id="IPR036388">
    <property type="entry name" value="WH-like_DNA-bd_sf"/>
</dbReference>
<dbReference type="Gene3D" id="1.10.10.10">
    <property type="entry name" value="Winged helix-like DNA-binding domain superfamily/Winged helix DNA-binding domain"/>
    <property type="match status" value="1"/>
</dbReference>
<dbReference type="KEGG" id="bih:BIP78_1239"/>
<dbReference type="GO" id="GO:0003700">
    <property type="term" value="F:DNA-binding transcription factor activity"/>
    <property type="evidence" value="ECO:0007669"/>
    <property type="project" value="TreeGrafter"/>
</dbReference>
<dbReference type="InterPro" id="IPR036390">
    <property type="entry name" value="WH_DNA-bd_sf"/>
</dbReference>
<dbReference type="PANTHER" id="PTHR30136">
    <property type="entry name" value="HELIX-TURN-HELIX TRANSCRIPTIONAL REGULATOR, ICLR FAMILY"/>
    <property type="match status" value="1"/>
</dbReference>
<protein>
    <recommendedName>
        <fullName evidence="8">Transcriptional regulator, IclR family</fullName>
    </recommendedName>
</protein>
<keyword evidence="3" id="KW-0804">Transcription</keyword>
<dbReference type="EMBL" id="CP034928">
    <property type="protein sequence ID" value="QAA77005.1"/>
    <property type="molecule type" value="Genomic_DNA"/>
</dbReference>
<gene>
    <name evidence="6" type="ORF">BIP78_1239</name>
</gene>
<evidence type="ECO:0000256" key="3">
    <source>
        <dbReference type="ARBA" id="ARBA00023163"/>
    </source>
</evidence>
<evidence type="ECO:0008006" key="8">
    <source>
        <dbReference type="Google" id="ProtNLM"/>
    </source>
</evidence>
<reference evidence="7" key="1">
    <citation type="submission" date="2018-12" db="EMBL/GenBank/DDBJ databases">
        <title>Complete genome sequence of an uncultured bacterium of the candidate phylum Bipolaricaulota.</title>
        <authorList>
            <person name="Kadnikov V.V."/>
            <person name="Mardanov A.V."/>
            <person name="Beletsky A.V."/>
            <person name="Frank Y.A."/>
            <person name="Karnachuk O.V."/>
            <person name="Ravin N.V."/>
        </authorList>
    </citation>
    <scope>NUCLEOTIDE SEQUENCE [LARGE SCALE GENOMIC DNA]</scope>
</reference>
<sequence>MQRERYLNTSLAKALGVLDLFNGEVPRGLTLTEVARAMGTRPGSIYPVVHTLQRFGYLDRDPETKRYRLGLKILAQANHILGSLDIREQAKPVLRRLARALEANTHLAILYEDDVLYLDREEAAPSMVISSAIGLRVPSHCTALGKVLLAHNPDVAERVLGRGGLPALTPNTVTEPTTLRQELERVRQHAFAVDWEEFHEGNVCVAAPVRNYRGRVVAAISVSLMKSRLARDPLEQFACAVVKGAQDISAAMGYEAG</sequence>
<evidence type="ECO:0000313" key="7">
    <source>
        <dbReference type="Proteomes" id="UP000287233"/>
    </source>
</evidence>
<dbReference type="InterPro" id="IPR029016">
    <property type="entry name" value="GAF-like_dom_sf"/>
</dbReference>
<accession>A0A410FV69</accession>
<evidence type="ECO:0000256" key="2">
    <source>
        <dbReference type="ARBA" id="ARBA00023125"/>
    </source>
</evidence>
<feature type="domain" description="HTH iclR-type" evidence="4">
    <location>
        <begin position="8"/>
        <end position="71"/>
    </location>
</feature>
<name>A0A410FV69_BIPS1</name>
<dbReference type="PANTHER" id="PTHR30136:SF35">
    <property type="entry name" value="HTH-TYPE TRANSCRIPTIONAL REGULATOR RV1719"/>
    <property type="match status" value="1"/>
</dbReference>
<keyword evidence="1" id="KW-0805">Transcription regulation</keyword>
<organism evidence="6 7">
    <name type="scientific">Bipolaricaulis sibiricus</name>
    <dbReference type="NCBI Taxonomy" id="2501609"/>
    <lineage>
        <taxon>Bacteria</taxon>
        <taxon>Candidatus Bipolaricaulota</taxon>
        <taxon>Candidatus Bipolaricaulia</taxon>
        <taxon>Candidatus Bipolaricaulales</taxon>
        <taxon>Candidatus Bipolaricaulaceae</taxon>
        <taxon>Candidatus Bipolaricaulis</taxon>
    </lineage>
</organism>
<dbReference type="GO" id="GO:0003677">
    <property type="term" value="F:DNA binding"/>
    <property type="evidence" value="ECO:0007669"/>
    <property type="project" value="UniProtKB-KW"/>
</dbReference>
<evidence type="ECO:0000259" key="5">
    <source>
        <dbReference type="PROSITE" id="PS51078"/>
    </source>
</evidence>
<dbReference type="Pfam" id="PF09339">
    <property type="entry name" value="HTH_IclR"/>
    <property type="match status" value="1"/>
</dbReference>
<dbReference type="Pfam" id="PF01614">
    <property type="entry name" value="IclR_C"/>
    <property type="match status" value="1"/>
</dbReference>
<dbReference type="SUPFAM" id="SSF55781">
    <property type="entry name" value="GAF domain-like"/>
    <property type="match status" value="1"/>
</dbReference>
<dbReference type="SMART" id="SM00346">
    <property type="entry name" value="HTH_ICLR"/>
    <property type="match status" value="1"/>
</dbReference>
<dbReference type="InterPro" id="IPR050707">
    <property type="entry name" value="HTH_MetabolicPath_Reg"/>
</dbReference>
<proteinExistence type="predicted"/>
<dbReference type="PROSITE" id="PS51077">
    <property type="entry name" value="HTH_ICLR"/>
    <property type="match status" value="1"/>
</dbReference>
<dbReference type="Gene3D" id="3.30.450.40">
    <property type="match status" value="1"/>
</dbReference>
<dbReference type="SUPFAM" id="SSF46785">
    <property type="entry name" value="Winged helix' DNA-binding domain"/>
    <property type="match status" value="1"/>
</dbReference>
<dbReference type="Proteomes" id="UP000287233">
    <property type="component" value="Chromosome"/>
</dbReference>
<dbReference type="GO" id="GO:0045892">
    <property type="term" value="P:negative regulation of DNA-templated transcription"/>
    <property type="evidence" value="ECO:0007669"/>
    <property type="project" value="TreeGrafter"/>
</dbReference>
<keyword evidence="2" id="KW-0238">DNA-binding</keyword>